<sequence>MFKTRLLPVLVVSTLCGFSAAHAQTTNCNTSKSGTDAIDRLSQRENCLNDRARNWQQKSQAEQQARQQRIDNLRNKYENAPANEKERIAKQMQNEQNKLTSWKQKQSEQLNKWRNAPSDQRQRVNNLANKTRGDFNNFLNGN</sequence>
<gene>
    <name evidence="3" type="ORF">A0U89_11025</name>
</gene>
<dbReference type="Proteomes" id="UP000179145">
    <property type="component" value="Chromosome"/>
</dbReference>
<dbReference type="STRING" id="153496.A0U89_11025"/>
<evidence type="ECO:0000313" key="4">
    <source>
        <dbReference type="Proteomes" id="UP000179145"/>
    </source>
</evidence>
<dbReference type="EMBL" id="CP014674">
    <property type="protein sequence ID" value="AOX17589.1"/>
    <property type="molecule type" value="Genomic_DNA"/>
</dbReference>
<proteinExistence type="predicted"/>
<evidence type="ECO:0000256" key="1">
    <source>
        <dbReference type="SAM" id="MobiDB-lite"/>
    </source>
</evidence>
<feature type="chain" id="PRO_5043680165" evidence="2">
    <location>
        <begin position="24"/>
        <end position="142"/>
    </location>
</feature>
<reference evidence="3 4" key="1">
    <citation type="journal article" date="2016" name="Microb. Cell Fact.">
        <title>Dissection of exopolysaccharide biosynthesis in Kozakia baliensis.</title>
        <authorList>
            <person name="Brandt J.U."/>
            <person name="Jakob F."/>
            <person name="Behr J."/>
            <person name="Geissler A.J."/>
            <person name="Vogel R.F."/>
        </authorList>
    </citation>
    <scope>NUCLEOTIDE SEQUENCE [LARGE SCALE GENOMIC DNA]</scope>
    <source>
        <strain evidence="3 4">DSM 14400</strain>
    </source>
</reference>
<dbReference type="KEGG" id="kba:A0U89_11025"/>
<keyword evidence="4" id="KW-1185">Reference proteome</keyword>
<dbReference type="OrthoDB" id="7283200at2"/>
<protein>
    <submittedName>
        <fullName evidence="3">Uncharacterized protein</fullName>
    </submittedName>
</protein>
<keyword evidence="2" id="KW-0732">Signal</keyword>
<dbReference type="RefSeq" id="WP_070403163.1">
    <property type="nucleotide sequence ID" value="NZ_BJVW01000001.1"/>
</dbReference>
<feature type="region of interest" description="Disordered" evidence="1">
    <location>
        <begin position="92"/>
        <end position="120"/>
    </location>
</feature>
<evidence type="ECO:0000313" key="3">
    <source>
        <dbReference type="EMBL" id="AOX17589.1"/>
    </source>
</evidence>
<dbReference type="AlphaFoldDB" id="A0A1D8UVB4"/>
<organism evidence="3 4">
    <name type="scientific">Kozakia baliensis</name>
    <dbReference type="NCBI Taxonomy" id="153496"/>
    <lineage>
        <taxon>Bacteria</taxon>
        <taxon>Pseudomonadati</taxon>
        <taxon>Pseudomonadota</taxon>
        <taxon>Alphaproteobacteria</taxon>
        <taxon>Acetobacterales</taxon>
        <taxon>Acetobacteraceae</taxon>
        <taxon>Kozakia</taxon>
    </lineage>
</organism>
<feature type="signal peptide" evidence="2">
    <location>
        <begin position="1"/>
        <end position="23"/>
    </location>
</feature>
<evidence type="ECO:0000256" key="2">
    <source>
        <dbReference type="SAM" id="SignalP"/>
    </source>
</evidence>
<accession>A0A1D8UVB4</accession>
<name>A0A1D8UVB4_9PROT</name>